<comment type="catalytic activity">
    <reaction evidence="5 6">
        <text>chorismate + L-glutamine = anthranilate + pyruvate + L-glutamate + H(+)</text>
        <dbReference type="Rhea" id="RHEA:21732"/>
        <dbReference type="ChEBI" id="CHEBI:15361"/>
        <dbReference type="ChEBI" id="CHEBI:15378"/>
        <dbReference type="ChEBI" id="CHEBI:16567"/>
        <dbReference type="ChEBI" id="CHEBI:29748"/>
        <dbReference type="ChEBI" id="CHEBI:29985"/>
        <dbReference type="ChEBI" id="CHEBI:58359"/>
        <dbReference type="EC" id="4.1.3.27"/>
    </reaction>
</comment>
<feature type="binding site" evidence="7">
    <location>
        <position position="452"/>
    </location>
    <ligand>
        <name>chorismate</name>
        <dbReference type="ChEBI" id="CHEBI:29748"/>
    </ligand>
</feature>
<organism evidence="11 12">
    <name type="scientific">Corynebacterium tuberculostearicum</name>
    <dbReference type="NCBI Taxonomy" id="38304"/>
    <lineage>
        <taxon>Bacteria</taxon>
        <taxon>Bacillati</taxon>
        <taxon>Actinomycetota</taxon>
        <taxon>Actinomycetes</taxon>
        <taxon>Mycobacteriales</taxon>
        <taxon>Corynebacteriaceae</taxon>
        <taxon>Corynebacterium</taxon>
    </lineage>
</organism>
<feature type="binding site" evidence="7">
    <location>
        <begin position="466"/>
        <end position="468"/>
    </location>
    <ligand>
        <name>chorismate</name>
        <dbReference type="ChEBI" id="CHEBI:29748"/>
    </ligand>
</feature>
<dbReference type="EC" id="4.1.3.27" evidence="6"/>
<comment type="similarity">
    <text evidence="1 6">Belongs to the anthranilate synthase component I family.</text>
</comment>
<dbReference type="Proteomes" id="UP000603369">
    <property type="component" value="Unassembled WGS sequence"/>
</dbReference>
<feature type="binding site" evidence="7">
    <location>
        <position position="432"/>
    </location>
    <ligand>
        <name>chorismate</name>
        <dbReference type="ChEBI" id="CHEBI:29748"/>
    </ligand>
</feature>
<dbReference type="GO" id="GO:0046872">
    <property type="term" value="F:metal ion binding"/>
    <property type="evidence" value="ECO:0007669"/>
    <property type="project" value="UniProtKB-KW"/>
</dbReference>
<evidence type="ECO:0000256" key="2">
    <source>
        <dbReference type="ARBA" id="ARBA00022723"/>
    </source>
</evidence>
<gene>
    <name evidence="11" type="ORF">JDP02_07060</name>
</gene>
<dbReference type="GO" id="GO:0000162">
    <property type="term" value="P:L-tryptophan biosynthetic process"/>
    <property type="evidence" value="ECO:0007669"/>
    <property type="project" value="UniProtKB-UniPathway"/>
</dbReference>
<dbReference type="PRINTS" id="PR00095">
    <property type="entry name" value="ANTSNTHASEI"/>
</dbReference>
<dbReference type="InterPro" id="IPR019999">
    <property type="entry name" value="Anth_synth_I-like"/>
</dbReference>
<feature type="binding site" evidence="7">
    <location>
        <begin position="274"/>
        <end position="276"/>
    </location>
    <ligand>
        <name>L-tryptophan</name>
        <dbReference type="ChEBI" id="CHEBI:57912"/>
    </ligand>
</feature>
<keyword evidence="12" id="KW-1185">Reference proteome</keyword>
<dbReference type="InterPro" id="IPR005801">
    <property type="entry name" value="ADC_synthase"/>
</dbReference>
<keyword evidence="2 8" id="KW-0479">Metal-binding</keyword>
<evidence type="ECO:0000259" key="9">
    <source>
        <dbReference type="Pfam" id="PF00425"/>
    </source>
</evidence>
<keyword evidence="4 6" id="KW-0456">Lyase</keyword>
<dbReference type="NCBIfam" id="NF010079">
    <property type="entry name" value="PRK13564.1"/>
    <property type="match status" value="1"/>
</dbReference>
<evidence type="ECO:0000256" key="5">
    <source>
        <dbReference type="ARBA" id="ARBA00047683"/>
    </source>
</evidence>
<dbReference type="PANTHER" id="PTHR11236:SF49">
    <property type="entry name" value="ANTHRANILATE SYNTHASE COMPONENT 1"/>
    <property type="match status" value="1"/>
</dbReference>
<evidence type="ECO:0000313" key="12">
    <source>
        <dbReference type="Proteomes" id="UP000603369"/>
    </source>
</evidence>
<dbReference type="UniPathway" id="UPA00035">
    <property type="reaction ID" value="UER00040"/>
</dbReference>
<proteinExistence type="inferred from homology"/>
<dbReference type="SUPFAM" id="SSF56322">
    <property type="entry name" value="ADC synthase"/>
    <property type="match status" value="1"/>
</dbReference>
<keyword evidence="6" id="KW-0057">Aromatic amino acid biosynthesis</keyword>
<name>A0A8I1L949_9CORY</name>
<dbReference type="EMBL" id="JAEHFL010000009">
    <property type="protein sequence ID" value="MBK3428273.1"/>
    <property type="molecule type" value="Genomic_DNA"/>
</dbReference>
<feature type="binding site" evidence="7">
    <location>
        <position position="33"/>
    </location>
    <ligand>
        <name>L-tryptophan</name>
        <dbReference type="ChEBI" id="CHEBI:57912"/>
    </ligand>
</feature>
<comment type="pathway">
    <text evidence="6">Amino-acid biosynthesis; L-tryptophan biosynthesis; L-tryptophan from chorismate: step 1/5.</text>
</comment>
<evidence type="ECO:0000256" key="3">
    <source>
        <dbReference type="ARBA" id="ARBA00022842"/>
    </source>
</evidence>
<evidence type="ECO:0000256" key="7">
    <source>
        <dbReference type="PIRSR" id="PIRSR001373-1"/>
    </source>
</evidence>
<evidence type="ECO:0000259" key="10">
    <source>
        <dbReference type="Pfam" id="PF04715"/>
    </source>
</evidence>
<dbReference type="RefSeq" id="WP_200435891.1">
    <property type="nucleotide sequence ID" value="NZ_JAEHFL010000009.1"/>
</dbReference>
<dbReference type="GO" id="GO:0004049">
    <property type="term" value="F:anthranilate synthase activity"/>
    <property type="evidence" value="ECO:0007669"/>
    <property type="project" value="UniProtKB-EC"/>
</dbReference>
<feature type="domain" description="Anthranilate synthase component I N-terminal" evidence="10">
    <location>
        <begin position="16"/>
        <end position="182"/>
    </location>
</feature>
<comment type="caution">
    <text evidence="11">The sequence shown here is derived from an EMBL/GenBank/DDBJ whole genome shotgun (WGS) entry which is preliminary data.</text>
</comment>
<dbReference type="InterPro" id="IPR005257">
    <property type="entry name" value="Anth_synth_I_TrpE"/>
</dbReference>
<evidence type="ECO:0000256" key="8">
    <source>
        <dbReference type="PIRSR" id="PIRSR001373-2"/>
    </source>
</evidence>
<evidence type="ECO:0000256" key="1">
    <source>
        <dbReference type="ARBA" id="ARBA00009562"/>
    </source>
</evidence>
<feature type="binding site" evidence="8">
    <location>
        <position position="344"/>
    </location>
    <ligand>
        <name>Mg(2+)</name>
        <dbReference type="ChEBI" id="CHEBI:18420"/>
    </ligand>
</feature>
<dbReference type="Pfam" id="PF00425">
    <property type="entry name" value="Chorismate_bind"/>
    <property type="match status" value="1"/>
</dbReference>
<feature type="binding site" evidence="7">
    <location>
        <begin position="311"/>
        <end position="312"/>
    </location>
    <ligand>
        <name>chorismate</name>
        <dbReference type="ChEBI" id="CHEBI:29748"/>
    </ligand>
</feature>
<feature type="binding site" evidence="8">
    <location>
        <position position="481"/>
    </location>
    <ligand>
        <name>Mg(2+)</name>
        <dbReference type="ChEBI" id="CHEBI:18420"/>
    </ligand>
</feature>
<evidence type="ECO:0000256" key="6">
    <source>
        <dbReference type="PIRNR" id="PIRNR001373"/>
    </source>
</evidence>
<dbReference type="NCBIfam" id="TIGR00565">
    <property type="entry name" value="trpE_proteo"/>
    <property type="match status" value="1"/>
</dbReference>
<comment type="cofactor">
    <cofactor evidence="8">
        <name>Mg(2+)</name>
        <dbReference type="ChEBI" id="CHEBI:18420"/>
    </cofactor>
    <text evidence="8">Binds 1 Mg(2+) ion per subunit.</text>
</comment>
<keyword evidence="6 7" id="KW-0822">Tryptophan biosynthesis</keyword>
<accession>A0A8I1L949</accession>
<feature type="domain" description="Chorismate-utilising enzyme C-terminal" evidence="9">
    <location>
        <begin position="226"/>
        <end position="485"/>
    </location>
</feature>
<dbReference type="Gene3D" id="3.60.120.10">
    <property type="entry name" value="Anthranilate synthase"/>
    <property type="match status" value="1"/>
</dbReference>
<dbReference type="InterPro" id="IPR006805">
    <property type="entry name" value="Anth_synth_I_N"/>
</dbReference>
<evidence type="ECO:0000256" key="4">
    <source>
        <dbReference type="ARBA" id="ARBA00023239"/>
    </source>
</evidence>
<dbReference type="InterPro" id="IPR015890">
    <property type="entry name" value="Chorismate_C"/>
</dbReference>
<dbReference type="PANTHER" id="PTHR11236">
    <property type="entry name" value="AMINOBENZOATE/ANTHRANILATE SYNTHASE"/>
    <property type="match status" value="1"/>
</dbReference>
<protein>
    <recommendedName>
        <fullName evidence="6">Anthranilate synthase component 1</fullName>
        <ecNumber evidence="6">4.1.3.27</ecNumber>
    </recommendedName>
</protein>
<keyword evidence="3 8" id="KW-0460">Magnesium</keyword>
<dbReference type="AlphaFoldDB" id="A0A8I1L949"/>
<keyword evidence="6 7" id="KW-0028">Amino-acid biosynthesis</keyword>
<sequence>MPYTATRDIPYDSDAAAIFDALAQPHDSLLLESADIETKKNLNCLAVLKAALKVTCHGQRVEVRALTEAGESLLPSLEERFHHRLVSRETTTAVFEFSLSTHPDERERLLAESTADVLRFLQLEANYSTLLLPFLGGGFAYDYLATFEELPEVKPGANTYPDYEFLVAQTVLAMDHLQGTAHLEGWDIDDKRLREELDSLASLPAAARPAAPQKEKIRAVADVDDAGFRADVDKLKGNIHAGDIYQVVPARAFTVECPNALAAYRALRETNPSPYMFYVRGAAYELFGASPESNLKFTPEDRQIQLYPIAGTRPRGLNPDGSINHELDIRNELDMRTDQKEIAEHTMLVDLARNDLARVAVPRSRQVAELLHVDRYSRVMHLVSRVTATLHPDFDALHAYRACMNMGTLTGAPKLRATELVRRTEGKRRGSYGGAVGYLRGDGAMDNCIVIRSAYVQDGTAVVQAGAGVVKDSVPQAEADETVHKAYAVLHAIAMAHGAELEVQR</sequence>
<dbReference type="PIRSF" id="PIRSF001373">
    <property type="entry name" value="TrpE"/>
    <property type="match status" value="1"/>
</dbReference>
<dbReference type="Pfam" id="PF04715">
    <property type="entry name" value="Anth_synt_I_N"/>
    <property type="match status" value="1"/>
</dbReference>
<reference evidence="11 12" key="1">
    <citation type="submission" date="2020-12" db="EMBL/GenBank/DDBJ databases">
        <title>Draft genome sequence of the commensal strain Corynebacterium tuberculostearicum MFP09/CIP 102622 isolated from human skin.</title>
        <authorList>
            <person name="Boukerb A.M."/>
            <person name="Janvier X."/>
            <person name="Feuilloley M.G.J."/>
            <person name="Groboillot A."/>
        </authorList>
    </citation>
    <scope>NUCLEOTIDE SEQUENCE [LARGE SCALE GENOMIC DNA]</scope>
    <source>
        <strain evidence="11 12">CIP 102622</strain>
    </source>
</reference>
<evidence type="ECO:0000313" key="11">
    <source>
        <dbReference type="EMBL" id="MBK3428273.1"/>
    </source>
</evidence>